<feature type="region of interest" description="Disordered" evidence="1">
    <location>
        <begin position="48"/>
        <end position="69"/>
    </location>
</feature>
<dbReference type="AlphaFoldDB" id="A0AAW2R1F2"/>
<protein>
    <submittedName>
        <fullName evidence="2">Uncharacterized protein</fullName>
    </submittedName>
</protein>
<accession>A0AAW2R1F2</accession>
<reference evidence="2" key="1">
    <citation type="submission" date="2020-06" db="EMBL/GenBank/DDBJ databases">
        <authorList>
            <person name="Li T."/>
            <person name="Hu X."/>
            <person name="Zhang T."/>
            <person name="Song X."/>
            <person name="Zhang H."/>
            <person name="Dai N."/>
            <person name="Sheng W."/>
            <person name="Hou X."/>
            <person name="Wei L."/>
        </authorList>
    </citation>
    <scope>NUCLEOTIDE SEQUENCE</scope>
    <source>
        <strain evidence="2">G02</strain>
        <tissue evidence="2">Leaf</tissue>
    </source>
</reference>
<feature type="compositionally biased region" description="Polar residues" evidence="1">
    <location>
        <begin position="1"/>
        <end position="19"/>
    </location>
</feature>
<name>A0AAW2R1F2_SESRA</name>
<comment type="caution">
    <text evidence="2">The sequence shown here is derived from an EMBL/GenBank/DDBJ whole genome shotgun (WGS) entry which is preliminary data.</text>
</comment>
<evidence type="ECO:0000313" key="2">
    <source>
        <dbReference type="EMBL" id="KAL0373613.1"/>
    </source>
</evidence>
<organism evidence="2">
    <name type="scientific">Sesamum radiatum</name>
    <name type="common">Black benniseed</name>
    <dbReference type="NCBI Taxonomy" id="300843"/>
    <lineage>
        <taxon>Eukaryota</taxon>
        <taxon>Viridiplantae</taxon>
        <taxon>Streptophyta</taxon>
        <taxon>Embryophyta</taxon>
        <taxon>Tracheophyta</taxon>
        <taxon>Spermatophyta</taxon>
        <taxon>Magnoliopsida</taxon>
        <taxon>eudicotyledons</taxon>
        <taxon>Gunneridae</taxon>
        <taxon>Pentapetalae</taxon>
        <taxon>asterids</taxon>
        <taxon>lamiids</taxon>
        <taxon>Lamiales</taxon>
        <taxon>Pedaliaceae</taxon>
        <taxon>Sesamum</taxon>
    </lineage>
</organism>
<dbReference type="EMBL" id="JACGWJ010000014">
    <property type="protein sequence ID" value="KAL0373613.1"/>
    <property type="molecule type" value="Genomic_DNA"/>
</dbReference>
<evidence type="ECO:0000256" key="1">
    <source>
        <dbReference type="SAM" id="MobiDB-lite"/>
    </source>
</evidence>
<reference evidence="2" key="2">
    <citation type="journal article" date="2024" name="Plant">
        <title>Genomic evolution and insights into agronomic trait innovations of Sesamum species.</title>
        <authorList>
            <person name="Miao H."/>
            <person name="Wang L."/>
            <person name="Qu L."/>
            <person name="Liu H."/>
            <person name="Sun Y."/>
            <person name="Le M."/>
            <person name="Wang Q."/>
            <person name="Wei S."/>
            <person name="Zheng Y."/>
            <person name="Lin W."/>
            <person name="Duan Y."/>
            <person name="Cao H."/>
            <person name="Xiong S."/>
            <person name="Wang X."/>
            <person name="Wei L."/>
            <person name="Li C."/>
            <person name="Ma Q."/>
            <person name="Ju M."/>
            <person name="Zhao R."/>
            <person name="Li G."/>
            <person name="Mu C."/>
            <person name="Tian Q."/>
            <person name="Mei H."/>
            <person name="Zhang T."/>
            <person name="Gao T."/>
            <person name="Zhang H."/>
        </authorList>
    </citation>
    <scope>NUCLEOTIDE SEQUENCE</scope>
    <source>
        <strain evidence="2">G02</strain>
    </source>
</reference>
<proteinExistence type="predicted"/>
<feature type="region of interest" description="Disordered" evidence="1">
    <location>
        <begin position="1"/>
        <end position="26"/>
    </location>
</feature>
<gene>
    <name evidence="2" type="ORF">Sradi_3277000</name>
</gene>
<sequence length="69" mass="6986">MTNSENGGDNGSYEGNSSLPNVVDPNIPPIDPIAGAAIALSPDPTLGATNTPALDQTAGPMAMNPLFYE</sequence>